<dbReference type="EMBL" id="SRYJ01000020">
    <property type="protein sequence ID" value="TGY70316.1"/>
    <property type="molecule type" value="Genomic_DNA"/>
</dbReference>
<dbReference type="PROSITE" id="PS51257">
    <property type="entry name" value="PROKAR_LIPOPROTEIN"/>
    <property type="match status" value="1"/>
</dbReference>
<accession>A0A4S2FMP3</accession>
<comment type="caution">
    <text evidence="2">The sequence shown here is derived from an EMBL/GenBank/DDBJ whole genome shotgun (WGS) entry which is preliminary data.</text>
</comment>
<gene>
    <name evidence="2" type="ORF">E5339_10440</name>
</gene>
<evidence type="ECO:0000256" key="1">
    <source>
        <dbReference type="SAM" id="Phobius"/>
    </source>
</evidence>
<keyword evidence="1" id="KW-0812">Transmembrane</keyword>
<feature type="transmembrane region" description="Helical" evidence="1">
    <location>
        <begin position="34"/>
        <end position="53"/>
    </location>
</feature>
<evidence type="ECO:0008006" key="4">
    <source>
        <dbReference type="Google" id="ProtNLM"/>
    </source>
</evidence>
<name>A0A4S2FMP3_9BACT</name>
<protein>
    <recommendedName>
        <fullName evidence="4">Lipoprotein</fullName>
    </recommendedName>
</protein>
<dbReference type="AlphaFoldDB" id="A0A4S2FMP3"/>
<keyword evidence="1" id="KW-0472">Membrane</keyword>
<keyword evidence="1" id="KW-1133">Transmembrane helix</keyword>
<organism evidence="2 3">
    <name type="scientific">Phocaeicola sartorii</name>
    <dbReference type="NCBI Taxonomy" id="671267"/>
    <lineage>
        <taxon>Bacteria</taxon>
        <taxon>Pseudomonadati</taxon>
        <taxon>Bacteroidota</taxon>
        <taxon>Bacteroidia</taxon>
        <taxon>Bacteroidales</taxon>
        <taxon>Bacteroidaceae</taxon>
        <taxon>Phocaeicola</taxon>
    </lineage>
</organism>
<sequence length="214" mass="24588">MRKGVYAIWFLFIIIGCGSCVSDAVEESLCQAPSFFSYSGSGFIMVILLLGGLGSCQYLKRKHGEELPGHREEILVKEAVCTFRKESLETGICSFSSSPWKEKLEEVQKEITSGEYIKPDDQDLLYRELDTHFKEFIAELVTSYPKIGKENIYYCILSGLKYRKRILVYCTRTSAGALRTRKSRLKKNMTKETFQLIFDSQKTPISSKRLKLWQ</sequence>
<evidence type="ECO:0000313" key="3">
    <source>
        <dbReference type="Proteomes" id="UP000310760"/>
    </source>
</evidence>
<dbReference type="RefSeq" id="WP_025019801.1">
    <property type="nucleotide sequence ID" value="NZ_CANPVL010000016.1"/>
</dbReference>
<proteinExistence type="predicted"/>
<evidence type="ECO:0000313" key="2">
    <source>
        <dbReference type="EMBL" id="TGY70316.1"/>
    </source>
</evidence>
<dbReference type="Proteomes" id="UP000310760">
    <property type="component" value="Unassembled WGS sequence"/>
</dbReference>
<reference evidence="2 3" key="1">
    <citation type="submission" date="2019-04" db="EMBL/GenBank/DDBJ databases">
        <title>Microbes associate with the intestines of laboratory mice.</title>
        <authorList>
            <person name="Navarre W."/>
            <person name="Wong E."/>
            <person name="Huang K."/>
            <person name="Tropini C."/>
            <person name="Ng K."/>
            <person name="Yu B."/>
        </authorList>
    </citation>
    <scope>NUCLEOTIDE SEQUENCE [LARGE SCALE GENOMIC DNA]</scope>
    <source>
        <strain evidence="2 3">NM22_B1</strain>
    </source>
</reference>